<proteinExistence type="predicted"/>
<keyword evidence="6" id="KW-0539">Nucleus</keyword>
<dbReference type="InterPro" id="IPR027417">
    <property type="entry name" value="P-loop_NTPase"/>
</dbReference>
<evidence type="ECO:0000256" key="6">
    <source>
        <dbReference type="ARBA" id="ARBA00023242"/>
    </source>
</evidence>
<dbReference type="GO" id="GO:0033065">
    <property type="term" value="C:Rad51C-XRCC3 complex"/>
    <property type="evidence" value="ECO:0007669"/>
    <property type="project" value="TreeGrafter"/>
</dbReference>
<dbReference type="InterPro" id="IPR016467">
    <property type="entry name" value="DNA_recomb/repair_RecA-like"/>
</dbReference>
<dbReference type="GO" id="GO:0008821">
    <property type="term" value="F:crossover junction DNA endonuclease activity"/>
    <property type="evidence" value="ECO:0007669"/>
    <property type="project" value="TreeGrafter"/>
</dbReference>
<evidence type="ECO:0000256" key="5">
    <source>
        <dbReference type="ARBA" id="ARBA00023204"/>
    </source>
</evidence>
<keyword evidence="5" id="KW-0234">DNA repair</keyword>
<dbReference type="PIRSF" id="PIRSF005856">
    <property type="entry name" value="Rad51"/>
    <property type="match status" value="1"/>
</dbReference>
<dbReference type="GO" id="GO:0033063">
    <property type="term" value="C:Rad51B-Rad51C-Rad51D-XRCC2 complex"/>
    <property type="evidence" value="ECO:0007669"/>
    <property type="project" value="TreeGrafter"/>
</dbReference>
<dbReference type="SUPFAM" id="SSF52540">
    <property type="entry name" value="P-loop containing nucleoside triphosphate hydrolases"/>
    <property type="match status" value="1"/>
</dbReference>
<evidence type="ECO:0000256" key="2">
    <source>
        <dbReference type="ARBA" id="ARBA00022741"/>
    </source>
</evidence>
<dbReference type="GO" id="GO:0005524">
    <property type="term" value="F:ATP binding"/>
    <property type="evidence" value="ECO:0007669"/>
    <property type="project" value="UniProtKB-KW"/>
</dbReference>
<protein>
    <recommendedName>
        <fullName evidence="7">DNA repair protein RAD51 homolog 3</fullName>
    </recommendedName>
</protein>
<dbReference type="PROSITE" id="PS50162">
    <property type="entry name" value="RECA_2"/>
    <property type="match status" value="1"/>
</dbReference>
<comment type="subcellular location">
    <subcellularLocation>
        <location evidence="1">Nucleus</location>
    </subcellularLocation>
</comment>
<dbReference type="AlphaFoldDB" id="F0WP66"/>
<dbReference type="GO" id="GO:0000400">
    <property type="term" value="F:four-way junction DNA binding"/>
    <property type="evidence" value="ECO:0007669"/>
    <property type="project" value="TreeGrafter"/>
</dbReference>
<dbReference type="CDD" id="cd19492">
    <property type="entry name" value="Rad51C"/>
    <property type="match status" value="1"/>
</dbReference>
<evidence type="ECO:0000256" key="3">
    <source>
        <dbReference type="ARBA" id="ARBA00022763"/>
    </source>
</evidence>
<evidence type="ECO:0000256" key="4">
    <source>
        <dbReference type="ARBA" id="ARBA00022840"/>
    </source>
</evidence>
<keyword evidence="2" id="KW-0547">Nucleotide-binding</keyword>
<dbReference type="Gene3D" id="3.40.50.300">
    <property type="entry name" value="P-loop containing nucleotide triphosphate hydrolases"/>
    <property type="match status" value="1"/>
</dbReference>
<evidence type="ECO:0000256" key="1">
    <source>
        <dbReference type="ARBA" id="ARBA00004123"/>
    </source>
</evidence>
<dbReference type="HOGENOM" id="CLU_041732_1_1_1"/>
<keyword evidence="4" id="KW-0067">ATP-binding</keyword>
<feature type="domain" description="RecA family profile 1" evidence="8">
    <location>
        <begin position="85"/>
        <end position="259"/>
    </location>
</feature>
<dbReference type="InterPro" id="IPR052093">
    <property type="entry name" value="HR_Repair_Mediator"/>
</dbReference>
<dbReference type="GO" id="GO:0007131">
    <property type="term" value="P:reciprocal meiotic recombination"/>
    <property type="evidence" value="ECO:0007669"/>
    <property type="project" value="TreeGrafter"/>
</dbReference>
<gene>
    <name evidence="9" type="primary">AlNc14C181G8214</name>
    <name evidence="9" type="ORF">ALNC14_092550</name>
</gene>
<evidence type="ECO:0000259" key="8">
    <source>
        <dbReference type="PROSITE" id="PS50162"/>
    </source>
</evidence>
<dbReference type="InterPro" id="IPR020588">
    <property type="entry name" value="RecA_ATP-bd"/>
</dbReference>
<dbReference type="InterPro" id="IPR013632">
    <property type="entry name" value="Rad51_C"/>
</dbReference>
<dbReference type="PANTHER" id="PTHR46239:SF1">
    <property type="entry name" value="DNA REPAIR PROTEIN RAD51 HOMOLOG 3"/>
    <property type="match status" value="1"/>
</dbReference>
<dbReference type="GO" id="GO:0005657">
    <property type="term" value="C:replication fork"/>
    <property type="evidence" value="ECO:0007669"/>
    <property type="project" value="TreeGrafter"/>
</dbReference>
<keyword evidence="3" id="KW-0227">DNA damage</keyword>
<dbReference type="Pfam" id="PF08423">
    <property type="entry name" value="Rad51"/>
    <property type="match status" value="1"/>
</dbReference>
<reference evidence="9" key="2">
    <citation type="submission" date="2011-02" db="EMBL/GenBank/DDBJ databases">
        <authorList>
            <person name="MacLean D."/>
        </authorList>
    </citation>
    <scope>NUCLEOTIDE SEQUENCE</scope>
</reference>
<dbReference type="GO" id="GO:0000707">
    <property type="term" value="P:meiotic DNA recombinase assembly"/>
    <property type="evidence" value="ECO:0007669"/>
    <property type="project" value="TreeGrafter"/>
</dbReference>
<name>F0WP66_9STRA</name>
<evidence type="ECO:0000313" key="9">
    <source>
        <dbReference type="EMBL" id="CCA23112.1"/>
    </source>
</evidence>
<dbReference type="SMART" id="SM00382">
    <property type="entry name" value="AAA"/>
    <property type="match status" value="1"/>
</dbReference>
<dbReference type="InterPro" id="IPR003593">
    <property type="entry name" value="AAA+_ATPase"/>
</dbReference>
<reference evidence="9" key="1">
    <citation type="journal article" date="2011" name="PLoS Biol.">
        <title>Gene gain and loss during evolution of obligate parasitism in the white rust pathogen of Arabidopsis thaliana.</title>
        <authorList>
            <person name="Kemen E."/>
            <person name="Gardiner A."/>
            <person name="Schultz-Larsen T."/>
            <person name="Kemen A.C."/>
            <person name="Balmuth A.L."/>
            <person name="Robert-Seilaniantz A."/>
            <person name="Bailey K."/>
            <person name="Holub E."/>
            <person name="Studholme D.J."/>
            <person name="Maclean D."/>
            <person name="Jones J.D."/>
        </authorList>
    </citation>
    <scope>NUCLEOTIDE SEQUENCE</scope>
</reference>
<organism evidence="9">
    <name type="scientific">Albugo laibachii Nc14</name>
    <dbReference type="NCBI Taxonomy" id="890382"/>
    <lineage>
        <taxon>Eukaryota</taxon>
        <taxon>Sar</taxon>
        <taxon>Stramenopiles</taxon>
        <taxon>Oomycota</taxon>
        <taxon>Peronosporomycetes</taxon>
        <taxon>Albuginales</taxon>
        <taxon>Albuginaceae</taxon>
        <taxon>Albugo</taxon>
    </lineage>
</organism>
<dbReference type="EMBL" id="FR824226">
    <property type="protein sequence ID" value="CCA23112.1"/>
    <property type="molecule type" value="Genomic_DNA"/>
</dbReference>
<accession>F0WP66</accession>
<dbReference type="PANTHER" id="PTHR46239">
    <property type="entry name" value="DNA REPAIR PROTEIN RAD51 HOMOLOG 3 RAD51C"/>
    <property type="match status" value="1"/>
</dbReference>
<evidence type="ECO:0000256" key="7">
    <source>
        <dbReference type="ARBA" id="ARBA00040674"/>
    </source>
</evidence>
<sequence>MHAFDVPLMLFDLAPSLQKSLIQAGFRNAKDLDGITSRELCNETGMTSREAIEVLLCLEKLQDEIDKVHQPIGQTARELLQEAEKIPKIPTRLIGLDRLLGGGLTRGEVMEICGGPGLGKTQFAIHVCLASSVPFKGRSIYIDSEGSFVIERVAQMAAHFVEDYKLPGEEISTRDDILRSIHYYRVHDYVEQMQVIQSLFNVLRQDPKICTLVIDSLAFHLRHSFEDTGARARATESAAIKLHELAREFRIVVFIVNYMTTKYHGDHRLPSAPFDTMNGLEIPALGDSWSHAIATRLYLNEDLSTRSVHLIKSSAIPPAHPIPYAITERGISVESPSIDALKV</sequence>
<dbReference type="GO" id="GO:0140664">
    <property type="term" value="F:ATP-dependent DNA damage sensor activity"/>
    <property type="evidence" value="ECO:0007669"/>
    <property type="project" value="InterPro"/>
</dbReference>